<dbReference type="PATRIC" id="fig|401562.3.peg.4916"/>
<organism evidence="1 2">
    <name type="scientific">Aureimonas ureilytica</name>
    <dbReference type="NCBI Taxonomy" id="401562"/>
    <lineage>
        <taxon>Bacteria</taxon>
        <taxon>Pseudomonadati</taxon>
        <taxon>Pseudomonadota</taxon>
        <taxon>Alphaproteobacteria</taxon>
        <taxon>Hyphomicrobiales</taxon>
        <taxon>Aurantimonadaceae</taxon>
        <taxon>Aureimonas</taxon>
    </lineage>
</organism>
<dbReference type="EMBL" id="LDPZ01000008">
    <property type="protein sequence ID" value="KTQ97522.1"/>
    <property type="molecule type" value="Genomic_DNA"/>
</dbReference>
<gene>
    <name evidence="1" type="ORF">NS226_04415</name>
</gene>
<comment type="caution">
    <text evidence="1">The sequence shown here is derived from an EMBL/GenBank/DDBJ whole genome shotgun (WGS) entry which is preliminary data.</text>
</comment>
<accession>A0A175RBZ9</accession>
<name>A0A175RBZ9_9HYPH</name>
<protein>
    <submittedName>
        <fullName evidence="1">Asp/Glu racemase</fullName>
    </submittedName>
</protein>
<proteinExistence type="predicted"/>
<sequence length="216" mass="22206">MIIACLHTAESNIAVFEAAADELGLSRSVLLHEIRPDFLSRAEQAGGLTDEIADETASALQALGGKTDAVVLTCSTLGPSIDRIDGTMAAPVLRVDAALAEQSMAAGGKVVALCAVETTLEPTTRFFAQAAERCGTPFEVRIVPGAWQRFKAGDRDGYLSMIAEAADAAYREGAAIVALAQASMAGAADLVTEGPKPLTSPTAGLAAAIRMASCRA</sequence>
<dbReference type="OrthoDB" id="6497321at2"/>
<evidence type="ECO:0000313" key="1">
    <source>
        <dbReference type="EMBL" id="KTQ97522.1"/>
    </source>
</evidence>
<dbReference type="AlphaFoldDB" id="A0A175RBZ9"/>
<dbReference type="Proteomes" id="UP000078272">
    <property type="component" value="Unassembled WGS sequence"/>
</dbReference>
<dbReference type="Pfam" id="PF01177">
    <property type="entry name" value="Asp_Glu_race"/>
    <property type="match status" value="1"/>
</dbReference>
<evidence type="ECO:0000313" key="2">
    <source>
        <dbReference type="Proteomes" id="UP000078272"/>
    </source>
</evidence>
<dbReference type="InterPro" id="IPR015942">
    <property type="entry name" value="Asp/Glu/hydantoin_racemase"/>
</dbReference>
<reference evidence="1 2" key="1">
    <citation type="journal article" date="2016" name="Front. Microbiol.">
        <title>Genomic Resource of Rice Seed Associated Bacteria.</title>
        <authorList>
            <person name="Midha S."/>
            <person name="Bansal K."/>
            <person name="Sharma S."/>
            <person name="Kumar N."/>
            <person name="Patil P.P."/>
            <person name="Chaudhry V."/>
            <person name="Patil P.B."/>
        </authorList>
    </citation>
    <scope>NUCLEOTIDE SEQUENCE [LARGE SCALE GENOMIC DNA]</scope>
    <source>
        <strain evidence="1 2">NS226</strain>
    </source>
</reference>
<dbReference type="GO" id="GO:0047661">
    <property type="term" value="F:amino-acid racemase activity"/>
    <property type="evidence" value="ECO:0007669"/>
    <property type="project" value="InterPro"/>
</dbReference>
<dbReference type="RefSeq" id="WP_058633964.1">
    <property type="nucleotide sequence ID" value="NZ_LDPZ01000008.1"/>
</dbReference>